<name>A0A5J4Z418_PORPP</name>
<organism evidence="3 4">
    <name type="scientific">Porphyridium purpureum</name>
    <name type="common">Red alga</name>
    <name type="synonym">Porphyridium cruentum</name>
    <dbReference type="NCBI Taxonomy" id="35688"/>
    <lineage>
        <taxon>Eukaryota</taxon>
        <taxon>Rhodophyta</taxon>
        <taxon>Bangiophyceae</taxon>
        <taxon>Porphyridiales</taxon>
        <taxon>Porphyridiaceae</taxon>
        <taxon>Porphyridium</taxon>
    </lineage>
</organism>
<evidence type="ECO:0000256" key="2">
    <source>
        <dbReference type="SAM" id="MobiDB-lite"/>
    </source>
</evidence>
<dbReference type="OrthoDB" id="308449at2759"/>
<comment type="caution">
    <text evidence="3">The sequence shown here is derived from an EMBL/GenBank/DDBJ whole genome shotgun (WGS) entry which is preliminary data.</text>
</comment>
<feature type="compositionally biased region" description="Basic and acidic residues" evidence="2">
    <location>
        <begin position="1"/>
        <end position="18"/>
    </location>
</feature>
<keyword evidence="3" id="KW-0808">Transferase</keyword>
<dbReference type="InterPro" id="IPR001680">
    <property type="entry name" value="WD40_rpt"/>
</dbReference>
<gene>
    <name evidence="3" type="ORF">FVE85_5971</name>
</gene>
<dbReference type="PROSITE" id="PS50294">
    <property type="entry name" value="WD_REPEATS_REGION"/>
    <property type="match status" value="1"/>
</dbReference>
<dbReference type="SUPFAM" id="SSF50978">
    <property type="entry name" value="WD40 repeat-like"/>
    <property type="match status" value="1"/>
</dbReference>
<keyword evidence="1" id="KW-0853">WD repeat</keyword>
<dbReference type="InterPro" id="IPR036322">
    <property type="entry name" value="WD40_repeat_dom_sf"/>
</dbReference>
<dbReference type="Gene3D" id="2.130.10.10">
    <property type="entry name" value="YVTN repeat-like/Quinoprotein amine dehydrogenase"/>
    <property type="match status" value="2"/>
</dbReference>
<keyword evidence="4" id="KW-1185">Reference proteome</keyword>
<dbReference type="InterPro" id="IPR015943">
    <property type="entry name" value="WD40/YVTN_repeat-like_dom_sf"/>
</dbReference>
<evidence type="ECO:0000313" key="3">
    <source>
        <dbReference type="EMBL" id="KAA8498386.1"/>
    </source>
</evidence>
<feature type="region of interest" description="Disordered" evidence="2">
    <location>
        <begin position="1"/>
        <end position="20"/>
    </location>
</feature>
<feature type="repeat" description="WD" evidence="1">
    <location>
        <begin position="92"/>
        <end position="124"/>
    </location>
</feature>
<proteinExistence type="predicted"/>
<sequence length="414" mass="43260">MSDGTDAHSAPRNEDDTSTKNAVSVIVGTYGAELAGARLDLSNTRLVPTFGYAAHRAAVRALDSHGHLLASGSNDESIKVYDLRVWREIAEVSTEGATVNALSFSAAEECLLSGGSDGIVSLWNSGGEEDFALLRTRKATTAPILELAAHPFLPAYAALSSSDELVLSSLAFRKVARVRLQAARGLALAWQPSGEAVAFSASKSIAGANVRSASGSGSARIDALHQVRLVSAQAASEDAHASAVLPHESRVTTLCFVDNQTLLTGSDAAEVLLWDLRTSSKQAGAIANHASRVRGLAVLPSGAAIGSEAGASHLVVSVDSAAELYITDLRSPGEPMVKFSFGQGLRATCMQIACVGSPPVRPGSRSKRGGIPSRAARQTGNKPQNLEHEHRSGDISTQAKKRKSHRSATKESKP</sequence>
<dbReference type="PROSITE" id="PS50082">
    <property type="entry name" value="WD_REPEATS_2"/>
    <property type="match status" value="3"/>
</dbReference>
<dbReference type="PANTHER" id="PTHR44675">
    <property type="entry name" value="PAK1 INTERACTING PROTEIN 1"/>
    <property type="match status" value="1"/>
</dbReference>
<accession>A0A5J4Z418</accession>
<keyword evidence="3" id="KW-0418">Kinase</keyword>
<dbReference type="AlphaFoldDB" id="A0A5J4Z418"/>
<feature type="repeat" description="WD" evidence="1">
    <location>
        <begin position="244"/>
        <end position="284"/>
    </location>
</feature>
<feature type="repeat" description="WD" evidence="1">
    <location>
        <begin position="52"/>
        <end position="91"/>
    </location>
</feature>
<evidence type="ECO:0000256" key="1">
    <source>
        <dbReference type="PROSITE-ProRule" id="PRU00221"/>
    </source>
</evidence>
<dbReference type="SMART" id="SM00320">
    <property type="entry name" value="WD40"/>
    <property type="match status" value="4"/>
</dbReference>
<dbReference type="EMBL" id="VRMN01000001">
    <property type="protein sequence ID" value="KAA8498386.1"/>
    <property type="molecule type" value="Genomic_DNA"/>
</dbReference>
<dbReference type="Pfam" id="PF00400">
    <property type="entry name" value="WD40"/>
    <property type="match status" value="3"/>
</dbReference>
<dbReference type="InterPro" id="IPR051959">
    <property type="entry name" value="PAK1-Kinase_Regulator"/>
</dbReference>
<reference evidence="4" key="1">
    <citation type="journal article" date="2019" name="Nat. Commun.">
        <title>Expansion of phycobilisome linker gene families in mesophilic red algae.</title>
        <authorList>
            <person name="Lee J."/>
            <person name="Kim D."/>
            <person name="Bhattacharya D."/>
            <person name="Yoon H.S."/>
        </authorList>
    </citation>
    <scope>NUCLEOTIDE SEQUENCE [LARGE SCALE GENOMIC DNA]</scope>
    <source>
        <strain evidence="4">CCMP 1328</strain>
    </source>
</reference>
<feature type="region of interest" description="Disordered" evidence="2">
    <location>
        <begin position="356"/>
        <end position="414"/>
    </location>
</feature>
<evidence type="ECO:0000313" key="4">
    <source>
        <dbReference type="Proteomes" id="UP000324585"/>
    </source>
</evidence>
<dbReference type="Proteomes" id="UP000324585">
    <property type="component" value="Unassembled WGS sequence"/>
</dbReference>
<protein>
    <submittedName>
        <fullName evidence="3">p21-activated protein kinase-interacting protein 1-like</fullName>
    </submittedName>
</protein>
<dbReference type="PANTHER" id="PTHR44675:SF1">
    <property type="entry name" value="P21-ACTIVATED PROTEIN KINASE-INTERACTING PROTEIN 1"/>
    <property type="match status" value="1"/>
</dbReference>
<dbReference type="GO" id="GO:0016301">
    <property type="term" value="F:kinase activity"/>
    <property type="evidence" value="ECO:0007669"/>
    <property type="project" value="UniProtKB-KW"/>
</dbReference>